<dbReference type="Pfam" id="PF00106">
    <property type="entry name" value="adh_short"/>
    <property type="match status" value="1"/>
</dbReference>
<reference evidence="3 4" key="1">
    <citation type="submission" date="2014-02" db="EMBL/GenBank/DDBJ databases">
        <title>The genome sequence of Colletotrichum fioriniae PJ7.</title>
        <authorList>
            <person name="Baroncelli R."/>
            <person name="Thon M.R."/>
        </authorList>
    </citation>
    <scope>NUCLEOTIDE SEQUENCE [LARGE SCALE GENOMIC DNA]</scope>
    <source>
        <strain evidence="3 4">PJ7</strain>
    </source>
</reference>
<dbReference type="InterPro" id="IPR002347">
    <property type="entry name" value="SDR_fam"/>
</dbReference>
<proteinExistence type="inferred from homology"/>
<evidence type="ECO:0000256" key="2">
    <source>
        <dbReference type="ARBA" id="ARBA00023002"/>
    </source>
</evidence>
<keyword evidence="4" id="KW-1185">Reference proteome</keyword>
<dbReference type="KEGG" id="cfj:CFIO01_12212"/>
<evidence type="ECO:0000313" key="4">
    <source>
        <dbReference type="Proteomes" id="UP000020467"/>
    </source>
</evidence>
<dbReference type="CDD" id="cd05233">
    <property type="entry name" value="SDR_c"/>
    <property type="match status" value="1"/>
</dbReference>
<dbReference type="PANTHER" id="PTHR42901">
    <property type="entry name" value="ALCOHOL DEHYDROGENASE"/>
    <property type="match status" value="1"/>
</dbReference>
<dbReference type="OrthoDB" id="1933717at2759"/>
<dbReference type="AlphaFoldDB" id="A0A010SM15"/>
<dbReference type="Proteomes" id="UP000020467">
    <property type="component" value="Unassembled WGS sequence"/>
</dbReference>
<dbReference type="GO" id="GO:0016491">
    <property type="term" value="F:oxidoreductase activity"/>
    <property type="evidence" value="ECO:0007669"/>
    <property type="project" value="UniProtKB-KW"/>
</dbReference>
<evidence type="ECO:0000313" key="3">
    <source>
        <dbReference type="EMBL" id="EXF85898.1"/>
    </source>
</evidence>
<dbReference type="EMBL" id="JARH01000048">
    <property type="protein sequence ID" value="EXF85898.1"/>
    <property type="molecule type" value="Genomic_DNA"/>
</dbReference>
<accession>A0A010SM15</accession>
<dbReference type="PRINTS" id="PR00081">
    <property type="entry name" value="GDHRDH"/>
</dbReference>
<gene>
    <name evidence="3" type="ORF">CFIO01_12212</name>
</gene>
<organism evidence="3 4">
    <name type="scientific">Colletotrichum fioriniae PJ7</name>
    <dbReference type="NCBI Taxonomy" id="1445577"/>
    <lineage>
        <taxon>Eukaryota</taxon>
        <taxon>Fungi</taxon>
        <taxon>Dikarya</taxon>
        <taxon>Ascomycota</taxon>
        <taxon>Pezizomycotina</taxon>
        <taxon>Sordariomycetes</taxon>
        <taxon>Hypocreomycetidae</taxon>
        <taxon>Glomerellales</taxon>
        <taxon>Glomerellaceae</taxon>
        <taxon>Colletotrichum</taxon>
        <taxon>Colletotrichum acutatum species complex</taxon>
    </lineage>
</organism>
<dbReference type="InterPro" id="IPR036291">
    <property type="entry name" value="NAD(P)-bd_dom_sf"/>
</dbReference>
<keyword evidence="2" id="KW-0560">Oxidoreductase</keyword>
<comment type="similarity">
    <text evidence="1">Belongs to the short-chain dehydrogenases/reductases (SDR) family.</text>
</comment>
<evidence type="ECO:0000256" key="1">
    <source>
        <dbReference type="ARBA" id="ARBA00006484"/>
    </source>
</evidence>
<dbReference type="Gene3D" id="3.40.50.720">
    <property type="entry name" value="NAD(P)-binding Rossmann-like Domain"/>
    <property type="match status" value="1"/>
</dbReference>
<dbReference type="SUPFAM" id="SSF51735">
    <property type="entry name" value="NAD(P)-binding Rossmann-fold domains"/>
    <property type="match status" value="1"/>
</dbReference>
<name>A0A010SM15_9PEZI</name>
<dbReference type="HOGENOM" id="CLU_010194_8_2_1"/>
<dbReference type="PANTHER" id="PTHR42901:SF1">
    <property type="entry name" value="ALCOHOL DEHYDROGENASE"/>
    <property type="match status" value="1"/>
</dbReference>
<comment type="caution">
    <text evidence="3">The sequence shown here is derived from an EMBL/GenBank/DDBJ whole genome shotgun (WGS) entry which is preliminary data.</text>
</comment>
<protein>
    <submittedName>
        <fullName evidence="3">Short chain dehydrogenase</fullName>
    </submittedName>
</protein>
<sequence length="288" mass="30004">MQPPLPSVTPTWRNDTYEAISPSRPELSAAGKTVIVAGAGSGIGRETALAFAAAGAARVSLLGRTEAAIAETATSLPSSVQSDVHAVDITDEQTLIKVAAAIGKWDILVLASGYVSSPSPVAGSATDDWWQSFETNTKGTYLVSKVFLPTANPSHASIVALTTGTTALPAVALPGLSAYMASKLAQTKIIEFLAAENPNIFAVTLHPGMVETDIFTKSGAKAEALPMDKVQLPAHFTVWLASPEAAFLNGRTVWANWDVEELKKGTGAIQSGQLLTSGINGWPYTSLA</sequence>
<dbReference type="eggNOG" id="KOG1205">
    <property type="taxonomic scope" value="Eukaryota"/>
</dbReference>